<dbReference type="AlphaFoldDB" id="A0A3R6Y4Q6"/>
<feature type="transmembrane region" description="Helical" evidence="10">
    <location>
        <begin position="669"/>
        <end position="690"/>
    </location>
</feature>
<evidence type="ECO:0000256" key="3">
    <source>
        <dbReference type="ARBA" id="ARBA00022448"/>
    </source>
</evidence>
<comment type="similarity">
    <text evidence="2">Belongs to the major facilitator superfamily. Folate-biopterin transporter (TC 2.A.71) family.</text>
</comment>
<feature type="transmembrane region" description="Helical" evidence="10">
    <location>
        <begin position="165"/>
        <end position="187"/>
    </location>
</feature>
<dbReference type="VEuPathDB" id="FungiDB:H310_05109"/>
<dbReference type="Pfam" id="PF03092">
    <property type="entry name" value="BT1"/>
    <property type="match status" value="1"/>
</dbReference>
<evidence type="ECO:0000256" key="6">
    <source>
        <dbReference type="ARBA" id="ARBA00022989"/>
    </source>
</evidence>
<evidence type="ECO:0000313" key="12">
    <source>
        <dbReference type="EMBL" id="RHY26655.1"/>
    </source>
</evidence>
<evidence type="ECO:0000256" key="1">
    <source>
        <dbReference type="ARBA" id="ARBA00004141"/>
    </source>
</evidence>
<organism evidence="12 13">
    <name type="scientific">Aphanomyces invadans</name>
    <dbReference type="NCBI Taxonomy" id="157072"/>
    <lineage>
        <taxon>Eukaryota</taxon>
        <taxon>Sar</taxon>
        <taxon>Stramenopiles</taxon>
        <taxon>Oomycota</taxon>
        <taxon>Saprolegniomycetes</taxon>
        <taxon>Saprolegniales</taxon>
        <taxon>Verrucalvaceae</taxon>
        <taxon>Aphanomyces</taxon>
    </lineage>
</organism>
<dbReference type="InterPro" id="IPR001579">
    <property type="entry name" value="Glyco_hydro_18_chit_AS"/>
</dbReference>
<comment type="caution">
    <text evidence="12">The sequence shown here is derived from an EMBL/GenBank/DDBJ whole genome shotgun (WGS) entry which is preliminary data.</text>
</comment>
<name>A0A3R6Y4Q6_9STRA</name>
<dbReference type="InterPro" id="IPR002781">
    <property type="entry name" value="TM_pro_TauE-like"/>
</dbReference>
<feature type="domain" description="GH18" evidence="11">
    <location>
        <begin position="924"/>
        <end position="1043"/>
    </location>
</feature>
<feature type="transmembrane region" description="Helical" evidence="10">
    <location>
        <begin position="503"/>
        <end position="527"/>
    </location>
</feature>
<dbReference type="VEuPathDB" id="FungiDB:H310_05108"/>
<dbReference type="GO" id="GO:0004553">
    <property type="term" value="F:hydrolase activity, hydrolyzing O-glycosyl compounds"/>
    <property type="evidence" value="ECO:0007669"/>
    <property type="project" value="InterPro"/>
</dbReference>
<dbReference type="InterPro" id="IPR001223">
    <property type="entry name" value="Glyco_hydro18_cat"/>
</dbReference>
<dbReference type="Pfam" id="PF00704">
    <property type="entry name" value="Glyco_hydro_18"/>
    <property type="match status" value="1"/>
</dbReference>
<dbReference type="InterPro" id="IPR017853">
    <property type="entry name" value="GH"/>
</dbReference>
<feature type="transmembrane region" description="Helical" evidence="10">
    <location>
        <begin position="353"/>
        <end position="374"/>
    </location>
</feature>
<feature type="transmembrane region" description="Helical" evidence="10">
    <location>
        <begin position="696"/>
        <end position="714"/>
    </location>
</feature>
<protein>
    <recommendedName>
        <fullName evidence="11">GH18 domain-containing protein</fullName>
    </recommendedName>
</protein>
<dbReference type="Proteomes" id="UP000285060">
    <property type="component" value="Unassembled WGS sequence"/>
</dbReference>
<dbReference type="EMBL" id="QUSY01000944">
    <property type="protein sequence ID" value="RHY26655.1"/>
    <property type="molecule type" value="Genomic_DNA"/>
</dbReference>
<feature type="transmembrane region" description="Helical" evidence="10">
    <location>
        <begin position="238"/>
        <end position="261"/>
    </location>
</feature>
<dbReference type="Gene3D" id="3.20.20.80">
    <property type="entry name" value="Glycosidases"/>
    <property type="match status" value="1"/>
</dbReference>
<proteinExistence type="inferred from homology"/>
<keyword evidence="6 10" id="KW-1133">Transmembrane helix</keyword>
<dbReference type="InterPro" id="IPR039309">
    <property type="entry name" value="BT1"/>
</dbReference>
<evidence type="ECO:0000256" key="10">
    <source>
        <dbReference type="SAM" id="Phobius"/>
    </source>
</evidence>
<keyword evidence="5 9" id="KW-0378">Hydrolase</keyword>
<sequence length="1212" mass="132541">MAPTADDESAVREDEAGLLRKTPPSVASSYVNGVPNLCHPKHIGLMITYAGVGILHGAFPRTVYPFFRMYLNMDGYQVAACTSIIDMAWSFKVFFGLVSDSVPVWGFRRRPYVLLGWLIALGFMLHIANTPTEAPYYVKGQILSVPNVQLRRVDNPHAPADGTKYILLLMGASMGYVMADVACDAAMVELAQTEREDVRGHTQSWSYIIKYVFNSLATGIVGVVLNGPEYGGAFSWSISFNALMWALCCVVLAVLPAVLVFPDNIPDNVSPLSDKCRDMFAVCTQRAIWQTMWFQYLNGFFLGFDAAPSSVVASDWAHVEPINDSIFSMASTALMAFGMVLTNWYFLDADWRVLVALTTVAIVAVDSFVSALTIGDIVRNQWFYLGAPVLNNLPQGIRFVVSGFVTVEVTDAGHEGATYGLVTTVGNLATPLASAASSFIDGFFHVYQTDIDRDTPDVRNRVAYTYGIAYAMKLTSLVTLLLLPAQKRQAQTLKREGGRQPWIGTLTLAVTGLSLVVGVGTNLLAILPATSCMKVAGGPGCNPHTSAFAGWTCAHCTTNADCGMFPTDLSKRCIVLPTTRSTVCIEKNLFDPFTAADVFATCMAFLSAALGSGCGVGGGGLLVPLYILVVGLSPKHAIPLSKATIFGGAAATFFVNFRKSHPLRPKRPLIDYALAAMMEPPTLVGSIFGVMFNRIFPSWLILILLITLLSYTSYRTLQKGYKVPSLSLLYAQTDHPMMQVFGKEQLALHTATAPPADESTSCLIHIDKVKRKVEWCARKWLLVTRESRQRRVQRRDDEADFKSLPPLVLPPNKEEFFAKTRAALATDECTTFPMQNVLPLFACWANCNMVVGYLLKKYHRTSILVFILAFTIGLSAVCMGYVGAQTAFRDFAKGVDLGFSSVHWLRTGAGITFNRLFTDVARAQVPDGVTHVVFGFAQTFGGRVNPTFQGNIAPCVQALRQRCMYVMGAVGGANNNAGMSTIHDPDAFAASVKAFVDQYLLDGVDIDDETNYFEGLYNDQRVRAYMEALHTTLKSNGNDYLISYDAYMLETSAECWKIYASATKTVFEAWAAKVPRDKIALGMCMGAACSYGSGPQSWVVQSWVQYNYAAHMGGMMVYAGSTDVDMGFETTHQIVQWMREATKTFGALSRGSSRPRLTAAPAATSPMFTPRRVRDSAVCGTCSNCFYPPTQGCYIGWTFDQCIASAFTWCGQ</sequence>
<feature type="transmembrane region" description="Helical" evidence="10">
    <location>
        <begin position="208"/>
        <end position="226"/>
    </location>
</feature>
<dbReference type="GO" id="GO:0016020">
    <property type="term" value="C:membrane"/>
    <property type="evidence" value="ECO:0007669"/>
    <property type="project" value="UniProtKB-SubCell"/>
</dbReference>
<gene>
    <name evidence="12" type="ORF">DYB32_007420</name>
</gene>
<evidence type="ECO:0000256" key="4">
    <source>
        <dbReference type="ARBA" id="ARBA00022692"/>
    </source>
</evidence>
<dbReference type="PANTHER" id="PTHR31585:SF5">
    <property type="entry name" value="RNA-BINDING S4 DOMAIN-CONTAINING PROTEIN"/>
    <property type="match status" value="1"/>
</dbReference>
<feature type="transmembrane region" description="Helical" evidence="10">
    <location>
        <begin position="463"/>
        <end position="483"/>
    </location>
</feature>
<keyword evidence="3" id="KW-0813">Transport</keyword>
<reference evidence="12 13" key="1">
    <citation type="submission" date="2018-08" db="EMBL/GenBank/DDBJ databases">
        <title>Aphanomyces genome sequencing and annotation.</title>
        <authorList>
            <person name="Minardi D."/>
            <person name="Oidtmann B."/>
            <person name="Van Der Giezen M."/>
            <person name="Studholme D.J."/>
        </authorList>
    </citation>
    <scope>NUCLEOTIDE SEQUENCE [LARGE SCALE GENOMIC DNA]</scope>
    <source>
        <strain evidence="12 13">NJM0002</strain>
    </source>
</reference>
<dbReference type="Pfam" id="PF01925">
    <property type="entry name" value="TauE"/>
    <property type="match status" value="1"/>
</dbReference>
<keyword evidence="8 9" id="KW-0326">Glycosidase</keyword>
<evidence type="ECO:0000259" key="11">
    <source>
        <dbReference type="Pfam" id="PF00704"/>
    </source>
</evidence>
<evidence type="ECO:0000256" key="9">
    <source>
        <dbReference type="RuleBase" id="RU000489"/>
    </source>
</evidence>
<dbReference type="SUPFAM" id="SSF103473">
    <property type="entry name" value="MFS general substrate transporter"/>
    <property type="match status" value="1"/>
</dbReference>
<evidence type="ECO:0000256" key="5">
    <source>
        <dbReference type="ARBA" id="ARBA00022801"/>
    </source>
</evidence>
<dbReference type="GO" id="GO:0005975">
    <property type="term" value="P:carbohydrate metabolic process"/>
    <property type="evidence" value="ECO:0007669"/>
    <property type="project" value="InterPro"/>
</dbReference>
<keyword evidence="4 10" id="KW-0812">Transmembrane</keyword>
<accession>A0A3R6Y4Q6</accession>
<evidence type="ECO:0000256" key="7">
    <source>
        <dbReference type="ARBA" id="ARBA00023136"/>
    </source>
</evidence>
<dbReference type="SUPFAM" id="SSF51445">
    <property type="entry name" value="(Trans)glycosidases"/>
    <property type="match status" value="1"/>
</dbReference>
<dbReference type="PROSITE" id="PS01095">
    <property type="entry name" value="GH18_1"/>
    <property type="match status" value="1"/>
</dbReference>
<feature type="transmembrane region" description="Helical" evidence="10">
    <location>
        <begin position="76"/>
        <end position="99"/>
    </location>
</feature>
<feature type="transmembrane region" description="Helical" evidence="10">
    <location>
        <begin position="111"/>
        <end position="128"/>
    </location>
</feature>
<keyword evidence="7 10" id="KW-0472">Membrane</keyword>
<feature type="transmembrane region" description="Helical" evidence="10">
    <location>
        <begin position="326"/>
        <end position="347"/>
    </location>
</feature>
<feature type="transmembrane region" description="Helical" evidence="10">
    <location>
        <begin position="598"/>
        <end position="627"/>
    </location>
</feature>
<evidence type="ECO:0000313" key="13">
    <source>
        <dbReference type="Proteomes" id="UP000285060"/>
    </source>
</evidence>
<feature type="transmembrane region" description="Helical" evidence="10">
    <location>
        <begin position="863"/>
        <end position="884"/>
    </location>
</feature>
<feature type="transmembrane region" description="Helical" evidence="10">
    <location>
        <begin position="639"/>
        <end position="657"/>
    </location>
</feature>
<evidence type="ECO:0000256" key="8">
    <source>
        <dbReference type="ARBA" id="ARBA00023295"/>
    </source>
</evidence>
<feature type="transmembrane region" description="Helical" evidence="10">
    <location>
        <begin position="43"/>
        <end position="64"/>
    </location>
</feature>
<keyword evidence="13" id="KW-1185">Reference proteome</keyword>
<dbReference type="VEuPathDB" id="FungiDB:H310_05107"/>
<dbReference type="InterPro" id="IPR036259">
    <property type="entry name" value="MFS_trans_sf"/>
</dbReference>
<comment type="subcellular location">
    <subcellularLocation>
        <location evidence="1">Membrane</location>
        <topology evidence="1">Multi-pass membrane protein</topology>
    </subcellularLocation>
</comment>
<dbReference type="PANTHER" id="PTHR31585">
    <property type="entry name" value="FOLATE-BIOPTERIN TRANSPORTER 1, CHLOROPLASTIC"/>
    <property type="match status" value="1"/>
</dbReference>
<evidence type="ECO:0000256" key="2">
    <source>
        <dbReference type="ARBA" id="ARBA00007015"/>
    </source>
</evidence>